<sequence length="95" mass="11698">MRHDIAFSKQYSVKVCCFAERLIRELFRKFVYGMSYYFSFWQVKDLLCKHFIASLIYAFKISVKYRRRYRIKKGLKEVYIVLKVFFHMFAPGNFH</sequence>
<dbReference type="EMBL" id="VSSQ01140234">
    <property type="protein sequence ID" value="MPN62355.1"/>
    <property type="molecule type" value="Genomic_DNA"/>
</dbReference>
<keyword evidence="1" id="KW-0812">Transmembrane</keyword>
<feature type="transmembrane region" description="Helical" evidence="1">
    <location>
        <begin position="78"/>
        <end position="94"/>
    </location>
</feature>
<keyword evidence="1" id="KW-0472">Membrane</keyword>
<protein>
    <submittedName>
        <fullName evidence="2">Uncharacterized protein</fullName>
    </submittedName>
</protein>
<accession>A0A645JF81</accession>
<gene>
    <name evidence="2" type="ORF">SDC9_210102</name>
</gene>
<reference evidence="2" key="1">
    <citation type="submission" date="2019-08" db="EMBL/GenBank/DDBJ databases">
        <authorList>
            <person name="Kucharzyk K."/>
            <person name="Murdoch R.W."/>
            <person name="Higgins S."/>
            <person name="Loffler F."/>
        </authorList>
    </citation>
    <scope>NUCLEOTIDE SEQUENCE</scope>
</reference>
<comment type="caution">
    <text evidence="2">The sequence shown here is derived from an EMBL/GenBank/DDBJ whole genome shotgun (WGS) entry which is preliminary data.</text>
</comment>
<keyword evidence="1" id="KW-1133">Transmembrane helix</keyword>
<name>A0A645JF81_9ZZZZ</name>
<proteinExistence type="predicted"/>
<organism evidence="2">
    <name type="scientific">bioreactor metagenome</name>
    <dbReference type="NCBI Taxonomy" id="1076179"/>
    <lineage>
        <taxon>unclassified sequences</taxon>
        <taxon>metagenomes</taxon>
        <taxon>ecological metagenomes</taxon>
    </lineage>
</organism>
<evidence type="ECO:0000313" key="2">
    <source>
        <dbReference type="EMBL" id="MPN62355.1"/>
    </source>
</evidence>
<dbReference type="AlphaFoldDB" id="A0A645JF81"/>
<evidence type="ECO:0000256" key="1">
    <source>
        <dbReference type="SAM" id="Phobius"/>
    </source>
</evidence>